<dbReference type="PANTHER" id="PTHR43820:SF2">
    <property type="entry name" value="ABC TRANSPORTER ATP-BINDING PROTEIN"/>
    <property type="match status" value="1"/>
</dbReference>
<reference evidence="7 8" key="1">
    <citation type="submission" date="2017-07" db="EMBL/GenBank/DDBJ databases">
        <title>Elstera cyanobacteriorum sp. nov., a novel bacterium isolated from cyanobacterial aggregates in a eutrophic lake.</title>
        <authorList>
            <person name="Cai H."/>
        </authorList>
    </citation>
    <scope>NUCLEOTIDE SEQUENCE [LARGE SCALE GENOMIC DNA]</scope>
    <source>
        <strain evidence="7 8">TH019</strain>
    </source>
</reference>
<keyword evidence="3" id="KW-0547">Nucleotide-binding</keyword>
<organism evidence="7 8">
    <name type="scientific">Elstera cyanobacteriorum</name>
    <dbReference type="NCBI Taxonomy" id="2022747"/>
    <lineage>
        <taxon>Bacteria</taxon>
        <taxon>Pseudomonadati</taxon>
        <taxon>Pseudomonadota</taxon>
        <taxon>Alphaproteobacteria</taxon>
        <taxon>Rhodospirillales</taxon>
        <taxon>Rhodospirillaceae</taxon>
        <taxon>Elstera</taxon>
    </lineage>
</organism>
<dbReference type="InterPro" id="IPR027417">
    <property type="entry name" value="P-loop_NTPase"/>
</dbReference>
<dbReference type="GO" id="GO:0015807">
    <property type="term" value="P:L-amino acid transport"/>
    <property type="evidence" value="ECO:0007669"/>
    <property type="project" value="TreeGrafter"/>
</dbReference>
<feature type="domain" description="ABC transporter" evidence="6">
    <location>
        <begin position="2"/>
        <end position="235"/>
    </location>
</feature>
<evidence type="ECO:0000313" key="8">
    <source>
        <dbReference type="Proteomes" id="UP000216361"/>
    </source>
</evidence>
<dbReference type="PROSITE" id="PS00211">
    <property type="entry name" value="ABC_TRANSPORTER_1"/>
    <property type="match status" value="1"/>
</dbReference>
<dbReference type="InterPro" id="IPR052156">
    <property type="entry name" value="BCAA_Transport_ATP-bd_LivF"/>
</dbReference>
<dbReference type="GO" id="GO:0016887">
    <property type="term" value="F:ATP hydrolysis activity"/>
    <property type="evidence" value="ECO:0007669"/>
    <property type="project" value="InterPro"/>
</dbReference>
<gene>
    <name evidence="7" type="ORF">CHR90_17240</name>
</gene>
<comment type="caution">
    <text evidence="7">The sequence shown here is derived from an EMBL/GenBank/DDBJ whole genome shotgun (WGS) entry which is preliminary data.</text>
</comment>
<dbReference type="PANTHER" id="PTHR43820">
    <property type="entry name" value="HIGH-AFFINITY BRANCHED-CHAIN AMINO ACID TRANSPORT ATP-BINDING PROTEIN LIVF"/>
    <property type="match status" value="1"/>
</dbReference>
<accession>A0A255XKC1</accession>
<dbReference type="SUPFAM" id="SSF52540">
    <property type="entry name" value="P-loop containing nucleoside triphosphate hydrolases"/>
    <property type="match status" value="1"/>
</dbReference>
<comment type="similarity">
    <text evidence="1">Belongs to the ABC transporter superfamily.</text>
</comment>
<dbReference type="Gene3D" id="3.40.50.300">
    <property type="entry name" value="P-loop containing nucleotide triphosphate hydrolases"/>
    <property type="match status" value="1"/>
</dbReference>
<keyword evidence="5" id="KW-0029">Amino-acid transport</keyword>
<keyword evidence="2" id="KW-0813">Transport</keyword>
<keyword evidence="4" id="KW-0067">ATP-binding</keyword>
<evidence type="ECO:0000259" key="6">
    <source>
        <dbReference type="PROSITE" id="PS50893"/>
    </source>
</evidence>
<evidence type="ECO:0000256" key="3">
    <source>
        <dbReference type="ARBA" id="ARBA00022741"/>
    </source>
</evidence>
<dbReference type="InterPro" id="IPR003593">
    <property type="entry name" value="AAA+_ATPase"/>
</dbReference>
<dbReference type="SMART" id="SM00382">
    <property type="entry name" value="AAA"/>
    <property type="match status" value="1"/>
</dbReference>
<proteinExistence type="inferred from homology"/>
<evidence type="ECO:0000313" key="7">
    <source>
        <dbReference type="EMBL" id="OYQ16730.1"/>
    </source>
</evidence>
<evidence type="ECO:0000256" key="5">
    <source>
        <dbReference type="ARBA" id="ARBA00022970"/>
    </source>
</evidence>
<dbReference type="GO" id="GO:0005524">
    <property type="term" value="F:ATP binding"/>
    <property type="evidence" value="ECO:0007669"/>
    <property type="project" value="UniProtKB-KW"/>
</dbReference>
<name>A0A255XKC1_9PROT</name>
<evidence type="ECO:0000256" key="1">
    <source>
        <dbReference type="ARBA" id="ARBA00005417"/>
    </source>
</evidence>
<protein>
    <recommendedName>
        <fullName evidence="6">ABC transporter domain-containing protein</fullName>
    </recommendedName>
</protein>
<evidence type="ECO:0000256" key="4">
    <source>
        <dbReference type="ARBA" id="ARBA00022840"/>
    </source>
</evidence>
<sequence length="235" mass="24671">MLTLDRLTLGYGGQPVLTDVSLSLPDGAALALLGRNGAGKSTLMKAIIGLIPVQAGRILWRGEEITRWPPFRRARAGIGYVPEERRIFADLTVAENLATGLRPPDPASPLPPWDIPRVLGLFPALGRLLGQRGGAISGGEAQMLAIARSLLGQPRLLLLDEPAEGLAPLIVQDMVEAIKLMNAAGLTLLLSEQMLPVARACASTALLLGGGAVQATGATETLLADQGLTERWLGV</sequence>
<dbReference type="PROSITE" id="PS50893">
    <property type="entry name" value="ABC_TRANSPORTER_2"/>
    <property type="match status" value="1"/>
</dbReference>
<dbReference type="GO" id="GO:0015658">
    <property type="term" value="F:branched-chain amino acid transmembrane transporter activity"/>
    <property type="evidence" value="ECO:0007669"/>
    <property type="project" value="TreeGrafter"/>
</dbReference>
<dbReference type="OrthoDB" id="9810077at2"/>
<dbReference type="EMBL" id="NOXS01000035">
    <property type="protein sequence ID" value="OYQ16730.1"/>
    <property type="molecule type" value="Genomic_DNA"/>
</dbReference>
<dbReference type="InterPro" id="IPR017871">
    <property type="entry name" value="ABC_transporter-like_CS"/>
</dbReference>
<dbReference type="RefSeq" id="WP_094410368.1">
    <property type="nucleotide sequence ID" value="NZ_BMJZ01000003.1"/>
</dbReference>
<dbReference type="Proteomes" id="UP000216361">
    <property type="component" value="Unassembled WGS sequence"/>
</dbReference>
<evidence type="ECO:0000256" key="2">
    <source>
        <dbReference type="ARBA" id="ARBA00022448"/>
    </source>
</evidence>
<dbReference type="InterPro" id="IPR003439">
    <property type="entry name" value="ABC_transporter-like_ATP-bd"/>
</dbReference>
<dbReference type="Pfam" id="PF00005">
    <property type="entry name" value="ABC_tran"/>
    <property type="match status" value="1"/>
</dbReference>
<dbReference type="AlphaFoldDB" id="A0A255XKC1"/>
<keyword evidence="8" id="KW-1185">Reference proteome</keyword>
<dbReference type="CDD" id="cd03224">
    <property type="entry name" value="ABC_TM1139_LivF_branched"/>
    <property type="match status" value="1"/>
</dbReference>